<dbReference type="Gene3D" id="1.20.1060.20">
    <property type="match status" value="1"/>
</dbReference>
<keyword evidence="3 6" id="KW-0067">ATP-binding</keyword>
<accession>W6N267</accession>
<sequence length="1188" mass="136426">MYLKAIEIRGFKSFADKTKLTLTNGVTSIVGPNGSGKSNISDAVRWVLGEQSVKNLRGGKMEDVIFSGTQFRKPVGLCQVSLNLDNSDKALPLDYTSITVLRRLYRSGESEYYINSTRCRLKDIYELFMDTGIGREGYSIIGQGKIDAVLSGKPEDRRSLLEEAAGIVKFKWRKGEAEKKLKNTNENLIRIDDIMSAYKDRLEPLSIENDKANRFLKLSEGLKEKEINLLIHSIDEIRVKVEKLRDIVAEKKENVDNLNLKFVNLKCKIDKFNKNIDNIIVDRRNCEKNYYDSKSEVQALRSKVELLKEKISNIENIMKKNDLEYDTLKKKMYSTIDEKTLKNNELSKLCNIQVELNNEIEEHQCNLDKYVQTVYNKNELIRNLKDSQIEYLSTISNLKNSISTFTEDIKKTIDKIENLKETYTGYENSLRINFSTKDVIDLQIRDIEKKIKKYEAKIVENKKSIINQKNYLKKFQQELKQINSIHMRYEANRNMLINLDNQYEGYNRAVKMLMKHIKSGKAQVEQNSCFVLGEIIKVDKQFEVAIEIALGGAISNIITKDEKMAKHLIKYLKSNNLGRATFLPLTIIKARKISENKLFSKIDGYLGIASDIVECDSFFKNALEYVLGRTIISRDIDSALNIAKTSNYTVRIVTLQGEIVNPGGALTGGSLKSKASNIIGRKREIKSIEIKLGESEGKIKSISQLISNYEESIRKFDEENLNLRDGIYSKNIDITELKGKINNINNENLKLEKNIDISKKQIQNHDIEIKEYKKELESKKLTLKNFNNKQSFNNESILTLEEDLKGKNETIDNTREKLTALKIKKAKVDEGILNINNTLKNHEENINEFKNKILNLKNEANDFNSNIKKYYEEIKKNKLDIEEKNNCILKFENIIKKLKIDEIKIKDKVKILNGDSQNLALEINKKEQELHKSQLNLTKFIANEENMYSKLNSDMKITYEEALKYKFKIENVEEFKTKIQNLKKQISDIGVVNLGAIEEYKELKQKVDFMESQKQDLINANNELNNVIYEMTDKIKVVFNANFNKLRKNFNETFKELFKGGSADIIITNGDELTGDIDITVQPPGKKLQNINLMSGGEKGLSAIALLFAILKMKPTPFCILDEIEAALDDANVARYAEFLKKFSKSTQFIVITHRKGTMEVSDVLYGVTMEEKGISKIVSVDLNENIS</sequence>
<dbReference type="InterPro" id="IPR010935">
    <property type="entry name" value="SMC_hinge"/>
</dbReference>
<dbReference type="InterPro" id="IPR003395">
    <property type="entry name" value="RecF/RecN/SMC_N"/>
</dbReference>
<dbReference type="GeneID" id="29419227"/>
<name>W6N267_CLOTY</name>
<dbReference type="GO" id="GO:0007059">
    <property type="term" value="P:chromosome segregation"/>
    <property type="evidence" value="ECO:0007669"/>
    <property type="project" value="UniProtKB-UniRule"/>
</dbReference>
<dbReference type="GO" id="GO:0030261">
    <property type="term" value="P:chromosome condensation"/>
    <property type="evidence" value="ECO:0007669"/>
    <property type="project" value="InterPro"/>
</dbReference>
<dbReference type="HAMAP" id="MF_01894">
    <property type="entry name" value="Smc_prok"/>
    <property type="match status" value="1"/>
</dbReference>
<dbReference type="OrthoDB" id="9808768at2"/>
<comment type="subunit">
    <text evidence="6">Homodimer.</text>
</comment>
<comment type="caution">
    <text evidence="8">The sequence shown here is derived from an EMBL/GenBank/DDBJ whole genome shotgun (WGS) entry which is preliminary data.</text>
</comment>
<dbReference type="GO" id="GO:0016887">
    <property type="term" value="F:ATP hydrolysis activity"/>
    <property type="evidence" value="ECO:0007669"/>
    <property type="project" value="InterPro"/>
</dbReference>
<dbReference type="Pfam" id="PF02463">
    <property type="entry name" value="SMC_N"/>
    <property type="match status" value="1"/>
</dbReference>
<dbReference type="AlphaFoldDB" id="W6N267"/>
<dbReference type="Proteomes" id="UP000019482">
    <property type="component" value="Unassembled WGS sequence"/>
</dbReference>
<dbReference type="Pfam" id="PF06470">
    <property type="entry name" value="SMC_hinge"/>
    <property type="match status" value="1"/>
</dbReference>
<feature type="coiled-coil region" evidence="6">
    <location>
        <begin position="402"/>
        <end position="492"/>
    </location>
</feature>
<feature type="coiled-coil region" evidence="6">
    <location>
        <begin position="909"/>
        <end position="936"/>
    </location>
</feature>
<dbReference type="CDD" id="cd03278">
    <property type="entry name" value="ABC_SMC_barmotin"/>
    <property type="match status" value="1"/>
</dbReference>
<dbReference type="RefSeq" id="WP_017894736.1">
    <property type="nucleotide sequence ID" value="NZ_CBXI010000003.1"/>
</dbReference>
<evidence type="ECO:0000256" key="2">
    <source>
        <dbReference type="ARBA" id="ARBA00022741"/>
    </source>
</evidence>
<dbReference type="Gene3D" id="3.40.50.300">
    <property type="entry name" value="P-loop containing nucleotide triphosphate hydrolases"/>
    <property type="match status" value="2"/>
</dbReference>
<dbReference type="InterPro" id="IPR011890">
    <property type="entry name" value="SMC_prok"/>
</dbReference>
<evidence type="ECO:0000313" key="9">
    <source>
        <dbReference type="Proteomes" id="UP000019482"/>
    </source>
</evidence>
<dbReference type="GO" id="GO:0005737">
    <property type="term" value="C:cytoplasm"/>
    <property type="evidence" value="ECO:0007669"/>
    <property type="project" value="UniProtKB-SubCell"/>
</dbReference>
<dbReference type="Gene3D" id="6.10.140.1720">
    <property type="match status" value="1"/>
</dbReference>
<dbReference type="InterPro" id="IPR027417">
    <property type="entry name" value="P-loop_NTPase"/>
</dbReference>
<reference evidence="8 9" key="1">
    <citation type="journal article" date="2015" name="Genome Announc.">
        <title>Draft Genome Sequence of Clostridium tyrobutyricum Strain DIVETGP, Isolated from Cow's Milk for Grana Padano Production.</title>
        <authorList>
            <person name="Soggiu A."/>
            <person name="Piras C."/>
            <person name="Gaiarsa S."/>
            <person name="Sassera D."/>
            <person name="Roncada P."/>
            <person name="Bendixen E."/>
            <person name="Brasca M."/>
            <person name="Bonizzi L."/>
        </authorList>
    </citation>
    <scope>NUCLEOTIDE SEQUENCE [LARGE SCALE GENOMIC DNA]</scope>
    <source>
        <strain evidence="8 9">DIVETGP</strain>
    </source>
</reference>
<dbReference type="GO" id="GO:0005694">
    <property type="term" value="C:chromosome"/>
    <property type="evidence" value="ECO:0007669"/>
    <property type="project" value="InterPro"/>
</dbReference>
<dbReference type="EMBL" id="CBXI010000003">
    <property type="protein sequence ID" value="CDL90141.1"/>
    <property type="molecule type" value="Genomic_DNA"/>
</dbReference>
<dbReference type="GO" id="GO:0006260">
    <property type="term" value="P:DNA replication"/>
    <property type="evidence" value="ECO:0007669"/>
    <property type="project" value="UniProtKB-UniRule"/>
</dbReference>
<evidence type="ECO:0000256" key="5">
    <source>
        <dbReference type="ARBA" id="ARBA00023125"/>
    </source>
</evidence>
<dbReference type="SUPFAM" id="SSF75553">
    <property type="entry name" value="Smc hinge domain"/>
    <property type="match status" value="1"/>
</dbReference>
<dbReference type="PANTHER" id="PTHR43977">
    <property type="entry name" value="STRUCTURAL MAINTENANCE OF CHROMOSOMES PROTEIN 3"/>
    <property type="match status" value="1"/>
</dbReference>
<evidence type="ECO:0000259" key="7">
    <source>
        <dbReference type="SMART" id="SM00968"/>
    </source>
</evidence>
<gene>
    <name evidence="6" type="primary">smc</name>
    <name evidence="8" type="ORF">CTDIVETGP_0211</name>
</gene>
<proteinExistence type="inferred from homology"/>
<dbReference type="InterPro" id="IPR036277">
    <property type="entry name" value="SMC_hinge_sf"/>
</dbReference>
<comment type="domain">
    <text evidence="6">Contains large globular domains required for ATP hydrolysis at each terminus and a third globular domain forming a flexible hinge near the middle of the molecule. These domains are separated by coiled-coil structures.</text>
</comment>
<keyword evidence="4 6" id="KW-0175">Coiled coil</keyword>
<feature type="binding site" evidence="6">
    <location>
        <begin position="32"/>
        <end position="39"/>
    </location>
    <ligand>
        <name>ATP</name>
        <dbReference type="ChEBI" id="CHEBI:30616"/>
    </ligand>
</feature>
<dbReference type="NCBIfam" id="TIGR02168">
    <property type="entry name" value="SMC_prok_B"/>
    <property type="match status" value="1"/>
</dbReference>
<feature type="coiled-coil region" evidence="6">
    <location>
        <begin position="234"/>
        <end position="317"/>
    </location>
</feature>
<organism evidence="8 9">
    <name type="scientific">Clostridium tyrobutyricum DIVETGP</name>
    <dbReference type="NCBI Taxonomy" id="1408889"/>
    <lineage>
        <taxon>Bacteria</taxon>
        <taxon>Bacillati</taxon>
        <taxon>Bacillota</taxon>
        <taxon>Clostridia</taxon>
        <taxon>Eubacteriales</taxon>
        <taxon>Clostridiaceae</taxon>
        <taxon>Clostridium</taxon>
    </lineage>
</organism>
<keyword evidence="9" id="KW-1185">Reference proteome</keyword>
<feature type="coiled-coil region" evidence="6">
    <location>
        <begin position="699"/>
        <end position="873"/>
    </location>
</feature>
<dbReference type="PIRSF" id="PIRSF005719">
    <property type="entry name" value="SMC"/>
    <property type="match status" value="1"/>
</dbReference>
<evidence type="ECO:0000313" key="8">
    <source>
        <dbReference type="EMBL" id="CDL90141.1"/>
    </source>
</evidence>
<keyword evidence="2 6" id="KW-0547">Nucleotide-binding</keyword>
<dbReference type="FunFam" id="3.40.50.300:FF:000984">
    <property type="entry name" value="Chromosome partition protein Smc"/>
    <property type="match status" value="1"/>
</dbReference>
<evidence type="ECO:0000256" key="6">
    <source>
        <dbReference type="HAMAP-Rule" id="MF_01894"/>
    </source>
</evidence>
<comment type="function">
    <text evidence="6">Required for chromosome condensation and partitioning.</text>
</comment>
<dbReference type="GO" id="GO:0007062">
    <property type="term" value="P:sister chromatid cohesion"/>
    <property type="evidence" value="ECO:0007669"/>
    <property type="project" value="InterPro"/>
</dbReference>
<comment type="subcellular location">
    <subcellularLocation>
        <location evidence="6">Cytoplasm</location>
    </subcellularLocation>
</comment>
<feature type="domain" description="SMC hinge" evidence="7">
    <location>
        <begin position="526"/>
        <end position="643"/>
    </location>
</feature>
<dbReference type="InterPro" id="IPR024704">
    <property type="entry name" value="SMC"/>
</dbReference>
<protein>
    <recommendedName>
        <fullName evidence="6">Chromosome partition protein Smc</fullName>
    </recommendedName>
</protein>
<comment type="similarity">
    <text evidence="6">Belongs to the SMC family.</text>
</comment>
<keyword evidence="1 6" id="KW-0963">Cytoplasm</keyword>
<feature type="coiled-coil region" evidence="6">
    <location>
        <begin position="965"/>
        <end position="1030"/>
    </location>
</feature>
<dbReference type="SUPFAM" id="SSF52540">
    <property type="entry name" value="P-loop containing nucleoside triphosphate hydrolases"/>
    <property type="match status" value="1"/>
</dbReference>
<evidence type="ECO:0000256" key="3">
    <source>
        <dbReference type="ARBA" id="ARBA00022840"/>
    </source>
</evidence>
<evidence type="ECO:0000256" key="1">
    <source>
        <dbReference type="ARBA" id="ARBA00022490"/>
    </source>
</evidence>
<keyword evidence="5 6" id="KW-0238">DNA-binding</keyword>
<dbReference type="Gene3D" id="3.30.70.1620">
    <property type="match status" value="1"/>
</dbReference>
<dbReference type="SMART" id="SM00968">
    <property type="entry name" value="SMC_hinge"/>
    <property type="match status" value="1"/>
</dbReference>
<dbReference type="GO" id="GO:0005524">
    <property type="term" value="F:ATP binding"/>
    <property type="evidence" value="ECO:0007669"/>
    <property type="project" value="UniProtKB-UniRule"/>
</dbReference>
<evidence type="ECO:0000256" key="4">
    <source>
        <dbReference type="ARBA" id="ARBA00023054"/>
    </source>
</evidence>
<dbReference type="GO" id="GO:0003677">
    <property type="term" value="F:DNA binding"/>
    <property type="evidence" value="ECO:0007669"/>
    <property type="project" value="UniProtKB-UniRule"/>
</dbReference>